<evidence type="ECO:0000256" key="1">
    <source>
        <dbReference type="ARBA" id="ARBA00022723"/>
    </source>
</evidence>
<accession>A0AAV3PHC1</accession>
<name>A0AAV3PHC1_LITER</name>
<dbReference type="InterPro" id="IPR026992">
    <property type="entry name" value="DIOX_N"/>
</dbReference>
<dbReference type="GO" id="GO:0046872">
    <property type="term" value="F:metal ion binding"/>
    <property type="evidence" value="ECO:0007669"/>
    <property type="project" value="UniProtKB-KW"/>
</dbReference>
<dbReference type="InterPro" id="IPR050231">
    <property type="entry name" value="Iron_ascorbate_oxido_reductase"/>
</dbReference>
<gene>
    <name evidence="4" type="ORF">LIER_09449</name>
</gene>
<comment type="caution">
    <text evidence="4">The sequence shown here is derived from an EMBL/GenBank/DDBJ whole genome shotgun (WGS) entry which is preliminary data.</text>
</comment>
<dbReference type="SUPFAM" id="SSF51197">
    <property type="entry name" value="Clavaminate synthase-like"/>
    <property type="match status" value="1"/>
</dbReference>
<dbReference type="GO" id="GO:0016706">
    <property type="term" value="F:2-oxoglutarate-dependent dioxygenase activity"/>
    <property type="evidence" value="ECO:0007669"/>
    <property type="project" value="UniProtKB-ARBA"/>
</dbReference>
<dbReference type="InterPro" id="IPR027443">
    <property type="entry name" value="IPNS-like_sf"/>
</dbReference>
<dbReference type="PANTHER" id="PTHR47990">
    <property type="entry name" value="2-OXOGLUTARATE (2OG) AND FE(II)-DEPENDENT OXYGENASE SUPERFAMILY PROTEIN-RELATED"/>
    <property type="match status" value="1"/>
</dbReference>
<evidence type="ECO:0000313" key="4">
    <source>
        <dbReference type="EMBL" id="GAA0150523.1"/>
    </source>
</evidence>
<protein>
    <submittedName>
        <fullName evidence="4">Oxygenase</fullName>
    </submittedName>
</protein>
<dbReference type="EMBL" id="BAABME010001608">
    <property type="protein sequence ID" value="GAA0150523.1"/>
    <property type="molecule type" value="Genomic_DNA"/>
</dbReference>
<keyword evidence="2" id="KW-0408">Iron</keyword>
<evidence type="ECO:0000259" key="3">
    <source>
        <dbReference type="Pfam" id="PF14226"/>
    </source>
</evidence>
<keyword evidence="5" id="KW-1185">Reference proteome</keyword>
<evidence type="ECO:0000256" key="2">
    <source>
        <dbReference type="ARBA" id="ARBA00023004"/>
    </source>
</evidence>
<dbReference type="AlphaFoldDB" id="A0AAV3PHC1"/>
<reference evidence="4 5" key="1">
    <citation type="submission" date="2024-01" db="EMBL/GenBank/DDBJ databases">
        <title>The complete chloroplast genome sequence of Lithospermum erythrorhizon: insights into the phylogenetic relationship among Boraginaceae species and the maternal lineages of purple gromwells.</title>
        <authorList>
            <person name="Okada T."/>
            <person name="Watanabe K."/>
        </authorList>
    </citation>
    <scope>NUCLEOTIDE SEQUENCE [LARGE SCALE GENOMIC DNA]</scope>
</reference>
<feature type="domain" description="Non-haem dioxygenase N-terminal" evidence="3">
    <location>
        <begin position="65"/>
        <end position="171"/>
    </location>
</feature>
<dbReference type="Gene3D" id="2.60.120.330">
    <property type="entry name" value="B-lactam Antibiotic, Isopenicillin N Synthase, Chain"/>
    <property type="match status" value="1"/>
</dbReference>
<dbReference type="Pfam" id="PF14226">
    <property type="entry name" value="DIOX_N"/>
    <property type="match status" value="1"/>
</dbReference>
<organism evidence="4 5">
    <name type="scientific">Lithospermum erythrorhizon</name>
    <name type="common">Purple gromwell</name>
    <name type="synonym">Lithospermum officinale var. erythrorhizon</name>
    <dbReference type="NCBI Taxonomy" id="34254"/>
    <lineage>
        <taxon>Eukaryota</taxon>
        <taxon>Viridiplantae</taxon>
        <taxon>Streptophyta</taxon>
        <taxon>Embryophyta</taxon>
        <taxon>Tracheophyta</taxon>
        <taxon>Spermatophyta</taxon>
        <taxon>Magnoliopsida</taxon>
        <taxon>eudicotyledons</taxon>
        <taxon>Gunneridae</taxon>
        <taxon>Pentapetalae</taxon>
        <taxon>asterids</taxon>
        <taxon>lamiids</taxon>
        <taxon>Boraginales</taxon>
        <taxon>Boraginaceae</taxon>
        <taxon>Boraginoideae</taxon>
        <taxon>Lithospermeae</taxon>
        <taxon>Lithospermum</taxon>
    </lineage>
</organism>
<proteinExistence type="predicted"/>
<sequence>MKNDSSSSCMKHMYYSHRETKDEQPTTIVFDLSLLQHQINMPPQFIWPKHEQPCLEQPPPPLSAPPIDLGAFLSGDPLAVSRAISLVNEACKKHGFFLVVNHGIDSNLINEAQKNMDFFFGKPLALKLKAERKPGDLIGGYASSFTNRFSASRLPWKETLSFRYCTFPDHQQPNIVENYVSTMLGEEFKQFGYVK</sequence>
<keyword evidence="1" id="KW-0479">Metal-binding</keyword>
<dbReference type="Proteomes" id="UP001454036">
    <property type="component" value="Unassembled WGS sequence"/>
</dbReference>
<evidence type="ECO:0000313" key="5">
    <source>
        <dbReference type="Proteomes" id="UP001454036"/>
    </source>
</evidence>